<dbReference type="InterPro" id="IPR000626">
    <property type="entry name" value="Ubiquitin-like_dom"/>
</dbReference>
<dbReference type="Pfam" id="PF00240">
    <property type="entry name" value="ubiquitin"/>
    <property type="match status" value="1"/>
</dbReference>
<dbReference type="InterPro" id="IPR003103">
    <property type="entry name" value="BAG_domain"/>
</dbReference>
<dbReference type="RefSeq" id="XP_060456911.1">
    <property type="nucleotide sequence ID" value="XM_060600304.1"/>
</dbReference>
<dbReference type="SUPFAM" id="SSF54236">
    <property type="entry name" value="Ubiquitin-like"/>
    <property type="match status" value="1"/>
</dbReference>
<evidence type="ECO:0000313" key="5">
    <source>
        <dbReference type="Proteomes" id="UP001233271"/>
    </source>
</evidence>
<dbReference type="InterPro" id="IPR036533">
    <property type="entry name" value="BAG_dom_sf"/>
</dbReference>
<dbReference type="GO" id="GO:0000774">
    <property type="term" value="F:adenyl-nucleotide exchange factor activity"/>
    <property type="evidence" value="ECO:0007669"/>
    <property type="project" value="TreeGrafter"/>
</dbReference>
<reference evidence="4" key="1">
    <citation type="journal article" date="2023" name="BMC Genomics">
        <title>Chromosome-level genome assemblies of Cutaneotrichosporon spp. (Trichosporonales, Basidiomycota) reveal imbalanced evolution between nucleotide sequences and chromosome synteny.</title>
        <authorList>
            <person name="Kobayashi Y."/>
            <person name="Kayamori A."/>
            <person name="Aoki K."/>
            <person name="Shiwa Y."/>
            <person name="Matsutani M."/>
            <person name="Fujita N."/>
            <person name="Sugita T."/>
            <person name="Iwasaki W."/>
            <person name="Tanaka N."/>
            <person name="Takashima M."/>
        </authorList>
    </citation>
    <scope>NUCLEOTIDE SEQUENCE</scope>
    <source>
        <strain evidence="4">HIS019</strain>
    </source>
</reference>
<evidence type="ECO:0000256" key="1">
    <source>
        <dbReference type="ARBA" id="ARBA00023186"/>
    </source>
</evidence>
<gene>
    <name evidence="4" type="primary">CYT2</name>
    <name evidence="4" type="ORF">CcaverHIS019_0404660</name>
</gene>
<evidence type="ECO:0000256" key="2">
    <source>
        <dbReference type="SAM" id="MobiDB-lite"/>
    </source>
</evidence>
<dbReference type="EMBL" id="AP028215">
    <property type="protein sequence ID" value="BEI91646.1"/>
    <property type="molecule type" value="Genomic_DNA"/>
</dbReference>
<keyword evidence="1" id="KW-0143">Chaperone</keyword>
<protein>
    <recommendedName>
        <fullName evidence="3">Ubiquitin-like domain-containing protein</fullName>
    </recommendedName>
</protein>
<proteinExistence type="predicted"/>
<keyword evidence="5" id="KW-1185">Reference proteome</keyword>
<dbReference type="GO" id="GO:0005829">
    <property type="term" value="C:cytosol"/>
    <property type="evidence" value="ECO:0007669"/>
    <property type="project" value="TreeGrafter"/>
</dbReference>
<dbReference type="GO" id="GO:0016020">
    <property type="term" value="C:membrane"/>
    <property type="evidence" value="ECO:0007669"/>
    <property type="project" value="TreeGrafter"/>
</dbReference>
<dbReference type="PANTHER" id="PTHR12329">
    <property type="entry name" value="BCL2-ASSOCIATED ATHANOGENE"/>
    <property type="match status" value="1"/>
</dbReference>
<accession>A0AA48L470</accession>
<dbReference type="SUPFAM" id="SSF63491">
    <property type="entry name" value="BAG domain"/>
    <property type="match status" value="1"/>
</dbReference>
<dbReference type="GO" id="GO:0050821">
    <property type="term" value="P:protein stabilization"/>
    <property type="evidence" value="ECO:0007669"/>
    <property type="project" value="TreeGrafter"/>
</dbReference>
<name>A0AA48L470_9TREE</name>
<evidence type="ECO:0000259" key="3">
    <source>
        <dbReference type="PROSITE" id="PS50053"/>
    </source>
</evidence>
<dbReference type="KEGG" id="ccac:CcaHIS019_0404660"/>
<dbReference type="InterPro" id="IPR039773">
    <property type="entry name" value="BAG_chaperone_regulator"/>
</dbReference>
<evidence type="ECO:0000313" key="4">
    <source>
        <dbReference type="EMBL" id="BEI91646.1"/>
    </source>
</evidence>
<dbReference type="InterPro" id="IPR029071">
    <property type="entry name" value="Ubiquitin-like_domsf"/>
</dbReference>
<dbReference type="GO" id="GO:0005634">
    <property type="term" value="C:nucleus"/>
    <property type="evidence" value="ECO:0007669"/>
    <property type="project" value="TreeGrafter"/>
</dbReference>
<dbReference type="PANTHER" id="PTHR12329:SF16">
    <property type="entry name" value="BAG FAMILY MOLECULAR CHAPERONE REGULATOR 1"/>
    <property type="match status" value="1"/>
</dbReference>
<dbReference type="Gene3D" id="1.20.58.120">
    <property type="entry name" value="BAG domain"/>
    <property type="match status" value="1"/>
</dbReference>
<dbReference type="GeneID" id="85495516"/>
<dbReference type="Pfam" id="PF02179">
    <property type="entry name" value="BAG"/>
    <property type="match status" value="1"/>
</dbReference>
<dbReference type="Gene3D" id="3.10.20.90">
    <property type="entry name" value="Phosphatidylinositol 3-kinase Catalytic Subunit, Chain A, domain 1"/>
    <property type="match status" value="1"/>
</dbReference>
<dbReference type="Proteomes" id="UP001233271">
    <property type="component" value="Chromosome 4"/>
</dbReference>
<feature type="domain" description="Ubiquitin-like" evidence="3">
    <location>
        <begin position="65"/>
        <end position="139"/>
    </location>
</feature>
<dbReference type="AlphaFoldDB" id="A0AA48L470"/>
<organism evidence="4 5">
    <name type="scientific">Cutaneotrichosporon cavernicola</name>
    <dbReference type="NCBI Taxonomy" id="279322"/>
    <lineage>
        <taxon>Eukaryota</taxon>
        <taxon>Fungi</taxon>
        <taxon>Dikarya</taxon>
        <taxon>Basidiomycota</taxon>
        <taxon>Agaricomycotina</taxon>
        <taxon>Tremellomycetes</taxon>
        <taxon>Trichosporonales</taxon>
        <taxon>Trichosporonaceae</taxon>
        <taxon>Cutaneotrichosporon</taxon>
    </lineage>
</organism>
<sequence>MLPRLIPLHSPHNVNDQRLGRCSHLFPQLPILSEYNSLPFLGRSTMAPFTNPFRRAAAENESGQITVHVKWGRERFNIPIPNPDMTPLSQLIGTLSHQTGIPADQLKLVFKGAVLKDQLLTLSSYGITDGSNLTMVGKEGPAPAPPAPTQQVVKKKNKQPETDSEQVLVDWIRSLVSGVVEPLEASIVTFVHQAAPSATNKPKVQQSFEVLQREHARLSELLLKGLLDMDGVEIPSGWAEARLERKNGVKRLQGELTRVDDAWGNRKRLAT</sequence>
<dbReference type="GO" id="GO:0051087">
    <property type="term" value="F:protein-folding chaperone binding"/>
    <property type="evidence" value="ECO:0007669"/>
    <property type="project" value="InterPro"/>
</dbReference>
<feature type="region of interest" description="Disordered" evidence="2">
    <location>
        <begin position="138"/>
        <end position="161"/>
    </location>
</feature>
<dbReference type="PROSITE" id="PS50053">
    <property type="entry name" value="UBIQUITIN_2"/>
    <property type="match status" value="1"/>
</dbReference>
<dbReference type="SMART" id="SM00213">
    <property type="entry name" value="UBQ"/>
    <property type="match status" value="1"/>
</dbReference>